<evidence type="ECO:0000256" key="2">
    <source>
        <dbReference type="SAM" id="MobiDB-lite"/>
    </source>
</evidence>
<dbReference type="PANTHER" id="PTHR14097">
    <property type="entry name" value="OXIDOREDUCTASE HTATIP2"/>
    <property type="match status" value="1"/>
</dbReference>
<comment type="subcellular location">
    <subcellularLocation>
        <location evidence="1">Membrane</location>
    </subcellularLocation>
</comment>
<reference evidence="5" key="1">
    <citation type="submission" date="2019-04" db="EMBL/GenBank/DDBJ databases">
        <title>Sequencing of skin fungus with MAO and IRED activity.</title>
        <authorList>
            <person name="Marsaioli A.J."/>
            <person name="Bonatto J.M.C."/>
            <person name="Reis Junior O."/>
        </authorList>
    </citation>
    <scope>NUCLEOTIDE SEQUENCE</scope>
    <source>
        <strain evidence="5">30M1</strain>
    </source>
</reference>
<accession>A0A9P4TIK5</accession>
<dbReference type="InterPro" id="IPR036291">
    <property type="entry name" value="NAD(P)-bd_dom_sf"/>
</dbReference>
<evidence type="ECO:0000313" key="5">
    <source>
        <dbReference type="EMBL" id="KAF3005968.1"/>
    </source>
</evidence>
<dbReference type="InterPro" id="IPR001509">
    <property type="entry name" value="Epimerase_deHydtase"/>
</dbReference>
<keyword evidence="3" id="KW-1133">Transmembrane helix</keyword>
<dbReference type="Proteomes" id="UP000801428">
    <property type="component" value="Unassembled WGS sequence"/>
</dbReference>
<evidence type="ECO:0000256" key="1">
    <source>
        <dbReference type="ARBA" id="ARBA00004370"/>
    </source>
</evidence>
<dbReference type="Gene3D" id="3.40.50.720">
    <property type="entry name" value="NAD(P)-binding Rossmann-like Domain"/>
    <property type="match status" value="1"/>
</dbReference>
<dbReference type="EMBL" id="SWKU01000006">
    <property type="protein sequence ID" value="KAF3005968.1"/>
    <property type="molecule type" value="Genomic_DNA"/>
</dbReference>
<organism evidence="5 6">
    <name type="scientific">Curvularia kusanoi</name>
    <name type="common">Cochliobolus kusanoi</name>
    <dbReference type="NCBI Taxonomy" id="90978"/>
    <lineage>
        <taxon>Eukaryota</taxon>
        <taxon>Fungi</taxon>
        <taxon>Dikarya</taxon>
        <taxon>Ascomycota</taxon>
        <taxon>Pezizomycotina</taxon>
        <taxon>Dothideomycetes</taxon>
        <taxon>Pleosporomycetidae</taxon>
        <taxon>Pleosporales</taxon>
        <taxon>Pleosporineae</taxon>
        <taxon>Pleosporaceae</taxon>
        <taxon>Curvularia</taxon>
    </lineage>
</organism>
<keyword evidence="3" id="KW-0812">Transmembrane</keyword>
<dbReference type="AlphaFoldDB" id="A0A9P4TIK5"/>
<proteinExistence type="predicted"/>
<feature type="domain" description="NAD-dependent epimerase/dehydratase" evidence="4">
    <location>
        <begin position="4"/>
        <end position="160"/>
    </location>
</feature>
<keyword evidence="3" id="KW-0472">Membrane</keyword>
<evidence type="ECO:0000256" key="3">
    <source>
        <dbReference type="SAM" id="Phobius"/>
    </source>
</evidence>
<dbReference type="OrthoDB" id="9975943at2759"/>
<keyword evidence="6" id="KW-1185">Reference proteome</keyword>
<comment type="caution">
    <text evidence="5">The sequence shown here is derived from an EMBL/GenBank/DDBJ whole genome shotgun (WGS) entry which is preliminary data.</text>
</comment>
<name>A0A9P4TIK5_CURKU</name>
<sequence>MHLILTGATGLVGAAVLDSMLAQESISRISILSRRPVKMAEGHEKAKVIIHKDFKTYDKALLDELRDAHGCVWALGVSQNDVTKDEYVEITHDYTLAAAHAFSSLHPESPFTFVYVSGEGATQSPGMFTPIFGRVKGQTETALLNFRKQNPNLRAISVRPGGVDWTAHPEIQQYIPAQPAWKAAMIKPMNLVYRSMMTPTKPMGRVFTELAMGQGEPLKGTGVALETDSTPTSAPTASTAATPSSPTTSATGTPPLSNIINTPAGLSTGAKAGIGAGVAVLIVLLGIILFLLHKVKKGKKQQEAYGKAELPGQNVNAGEKPEAIVYSREVAHDPVEMADNGPAMQEMYAHEERTELGTAGKAHAHEIGQGSTAAEMDARGRFA</sequence>
<protein>
    <recommendedName>
        <fullName evidence="4">NAD-dependent epimerase/dehydratase domain-containing protein</fullName>
    </recommendedName>
</protein>
<feature type="region of interest" description="Disordered" evidence="2">
    <location>
        <begin position="218"/>
        <end position="257"/>
    </location>
</feature>
<feature type="transmembrane region" description="Helical" evidence="3">
    <location>
        <begin position="272"/>
        <end position="292"/>
    </location>
</feature>
<dbReference type="PANTHER" id="PTHR14097:SF8">
    <property type="entry name" value="NAD(P)-BINDING DOMAIN-CONTAINING PROTEIN"/>
    <property type="match status" value="1"/>
</dbReference>
<feature type="compositionally biased region" description="Low complexity" evidence="2">
    <location>
        <begin position="229"/>
        <end position="255"/>
    </location>
</feature>
<gene>
    <name evidence="5" type="ORF">E8E13_010298</name>
</gene>
<dbReference type="GO" id="GO:0016020">
    <property type="term" value="C:membrane"/>
    <property type="evidence" value="ECO:0007669"/>
    <property type="project" value="UniProtKB-SubCell"/>
</dbReference>
<dbReference type="SUPFAM" id="SSF51735">
    <property type="entry name" value="NAD(P)-binding Rossmann-fold domains"/>
    <property type="match status" value="1"/>
</dbReference>
<dbReference type="Pfam" id="PF01370">
    <property type="entry name" value="Epimerase"/>
    <property type="match status" value="1"/>
</dbReference>
<evidence type="ECO:0000259" key="4">
    <source>
        <dbReference type="Pfam" id="PF01370"/>
    </source>
</evidence>
<evidence type="ECO:0000313" key="6">
    <source>
        <dbReference type="Proteomes" id="UP000801428"/>
    </source>
</evidence>